<dbReference type="GO" id="GO:0002184">
    <property type="term" value="P:cytoplasmic translational termination"/>
    <property type="evidence" value="ECO:0007669"/>
    <property type="project" value="TreeGrafter"/>
</dbReference>
<dbReference type="Gene3D" id="3.30.1360.40">
    <property type="match status" value="1"/>
</dbReference>
<dbReference type="GO" id="GO:0005829">
    <property type="term" value="C:cytosol"/>
    <property type="evidence" value="ECO:0007669"/>
    <property type="project" value="GOC"/>
</dbReference>
<dbReference type="InterPro" id="IPR002661">
    <property type="entry name" value="Ribosome_recyc_fac"/>
</dbReference>
<comment type="similarity">
    <text evidence="2 6">Belongs to the RRF family.</text>
</comment>
<evidence type="ECO:0000313" key="9">
    <source>
        <dbReference type="Proteomes" id="UP000483432"/>
    </source>
</evidence>
<dbReference type="SUPFAM" id="SSF55194">
    <property type="entry name" value="Ribosome recycling factor, RRF"/>
    <property type="match status" value="1"/>
</dbReference>
<evidence type="ECO:0000256" key="3">
    <source>
        <dbReference type="ARBA" id="ARBA00022490"/>
    </source>
</evidence>
<dbReference type="GO" id="GO:0043023">
    <property type="term" value="F:ribosomal large subunit binding"/>
    <property type="evidence" value="ECO:0007669"/>
    <property type="project" value="TreeGrafter"/>
</dbReference>
<comment type="subcellular location">
    <subcellularLocation>
        <location evidence="1 6">Cytoplasm</location>
    </subcellularLocation>
</comment>
<feature type="domain" description="Ribosome recycling factor" evidence="7">
    <location>
        <begin position="24"/>
        <end position="187"/>
    </location>
</feature>
<comment type="caution">
    <text evidence="8">The sequence shown here is derived from an EMBL/GenBank/DDBJ whole genome shotgun (WGS) entry which is preliminary data.</text>
</comment>
<dbReference type="FunFam" id="1.10.132.20:FF:000001">
    <property type="entry name" value="Ribosome-recycling factor"/>
    <property type="match status" value="1"/>
</dbReference>
<proteinExistence type="inferred from homology"/>
<name>A0A7C9JXK7_9PROT</name>
<accession>A0A7C9JXK7</accession>
<gene>
    <name evidence="6 8" type="primary">frr</name>
    <name evidence="8" type="ORF">GZ085_09670</name>
</gene>
<keyword evidence="3 6" id="KW-0963">Cytoplasm</keyword>
<dbReference type="EMBL" id="JAAFGW010000140">
    <property type="protein sequence ID" value="NDP48637.1"/>
    <property type="molecule type" value="Genomic_DNA"/>
</dbReference>
<dbReference type="NCBIfam" id="TIGR00496">
    <property type="entry name" value="frr"/>
    <property type="match status" value="1"/>
</dbReference>
<keyword evidence="4 6" id="KW-0648">Protein biosynthesis</keyword>
<dbReference type="InterPro" id="IPR036191">
    <property type="entry name" value="RRF_sf"/>
</dbReference>
<dbReference type="AlphaFoldDB" id="A0A7C9JXK7"/>
<evidence type="ECO:0000313" key="8">
    <source>
        <dbReference type="EMBL" id="NDP48637.1"/>
    </source>
</evidence>
<organism evidence="8 9">
    <name type="scientific">Sulfuriferula multivorans</name>
    <dbReference type="NCBI Taxonomy" id="1559896"/>
    <lineage>
        <taxon>Bacteria</taxon>
        <taxon>Pseudomonadati</taxon>
        <taxon>Pseudomonadota</taxon>
        <taxon>Betaproteobacteria</taxon>
        <taxon>Nitrosomonadales</taxon>
        <taxon>Sulfuricellaceae</taxon>
        <taxon>Sulfuriferula</taxon>
    </lineage>
</organism>
<evidence type="ECO:0000256" key="2">
    <source>
        <dbReference type="ARBA" id="ARBA00005912"/>
    </source>
</evidence>
<dbReference type="PANTHER" id="PTHR20982:SF3">
    <property type="entry name" value="MITOCHONDRIAL RIBOSOME RECYCLING FACTOR PSEUDO 1"/>
    <property type="match status" value="1"/>
</dbReference>
<dbReference type="PANTHER" id="PTHR20982">
    <property type="entry name" value="RIBOSOME RECYCLING FACTOR"/>
    <property type="match status" value="1"/>
</dbReference>
<dbReference type="Pfam" id="PF01765">
    <property type="entry name" value="RRF"/>
    <property type="match status" value="1"/>
</dbReference>
<evidence type="ECO:0000259" key="7">
    <source>
        <dbReference type="Pfam" id="PF01765"/>
    </source>
</evidence>
<evidence type="ECO:0000256" key="6">
    <source>
        <dbReference type="HAMAP-Rule" id="MF_00040"/>
    </source>
</evidence>
<dbReference type="HAMAP" id="MF_00040">
    <property type="entry name" value="RRF"/>
    <property type="match status" value="1"/>
</dbReference>
<dbReference type="Gene3D" id="1.10.132.20">
    <property type="entry name" value="Ribosome-recycling factor"/>
    <property type="match status" value="1"/>
</dbReference>
<evidence type="ECO:0000256" key="5">
    <source>
        <dbReference type="ARBA" id="ARBA00025050"/>
    </source>
</evidence>
<evidence type="ECO:0000256" key="1">
    <source>
        <dbReference type="ARBA" id="ARBA00004496"/>
    </source>
</evidence>
<dbReference type="CDD" id="cd00520">
    <property type="entry name" value="RRF"/>
    <property type="match status" value="1"/>
</dbReference>
<reference evidence="8 9" key="1">
    <citation type="submission" date="2019-09" db="EMBL/GenBank/DDBJ databases">
        <title>H2 Metabolism Revealed by Metagenomic Analysis in Subglacial Sediment of East Antarctica.</title>
        <authorList>
            <person name="Yang Z."/>
            <person name="Zhang Y."/>
            <person name="Lv Y."/>
            <person name="Yan W."/>
            <person name="Xiao X."/>
            <person name="Sun B."/>
            <person name="Ma H."/>
        </authorList>
    </citation>
    <scope>NUCLEOTIDE SEQUENCE [LARGE SCALE GENOMIC DNA]</scope>
    <source>
        <strain evidence="8">Bin2_2</strain>
    </source>
</reference>
<dbReference type="FunFam" id="3.30.1360.40:FF:000001">
    <property type="entry name" value="Ribosome-recycling factor"/>
    <property type="match status" value="1"/>
</dbReference>
<sequence length="189" mass="21114">MAEMSIAEIKQSAEDKMGKTLESLKIDLAKVRTGRAHVGILDHVMVDYYGSPTAVPLVSNVSLIDSRTIGVQPWEKNMVAKIEKAIRDSDLGLNPSTYGDVIRVPTPSLTEERRRDLIKVVRNEAEGARVAIRNIRRDANGTVKDMVKDKAATEDEERRTQDEVQKLTDKYIGEIDKILADKEKDLLAV</sequence>
<evidence type="ECO:0000256" key="4">
    <source>
        <dbReference type="ARBA" id="ARBA00022917"/>
    </source>
</evidence>
<comment type="function">
    <text evidence="5 6">Responsible for the release of ribosomes from messenger RNA at the termination of protein biosynthesis. May increase the efficiency of translation by recycling ribosomes from one round of translation to another.</text>
</comment>
<dbReference type="InterPro" id="IPR023584">
    <property type="entry name" value="Ribosome_recyc_fac_dom"/>
</dbReference>
<dbReference type="Proteomes" id="UP000483432">
    <property type="component" value="Unassembled WGS sequence"/>
</dbReference>
<protein>
    <recommendedName>
        <fullName evidence="6">Ribosome-recycling factor</fullName>
        <shortName evidence="6">RRF</shortName>
    </recommendedName>
    <alternativeName>
        <fullName evidence="6">Ribosome-releasing factor</fullName>
    </alternativeName>
</protein>